<dbReference type="AlphaFoldDB" id="A0A6A6T2V6"/>
<name>A0A6A6T2V6_9PLEO</name>
<reference evidence="2" key="1">
    <citation type="journal article" date="2020" name="Stud. Mycol.">
        <title>101 Dothideomycetes genomes: a test case for predicting lifestyles and emergence of pathogens.</title>
        <authorList>
            <person name="Haridas S."/>
            <person name="Albert R."/>
            <person name="Binder M."/>
            <person name="Bloem J."/>
            <person name="Labutti K."/>
            <person name="Salamov A."/>
            <person name="Andreopoulos B."/>
            <person name="Baker S."/>
            <person name="Barry K."/>
            <person name="Bills G."/>
            <person name="Bluhm B."/>
            <person name="Cannon C."/>
            <person name="Castanera R."/>
            <person name="Culley D."/>
            <person name="Daum C."/>
            <person name="Ezra D."/>
            <person name="Gonzalez J."/>
            <person name="Henrissat B."/>
            <person name="Kuo A."/>
            <person name="Liang C."/>
            <person name="Lipzen A."/>
            <person name="Lutzoni F."/>
            <person name="Magnuson J."/>
            <person name="Mondo S."/>
            <person name="Nolan M."/>
            <person name="Ohm R."/>
            <person name="Pangilinan J."/>
            <person name="Park H.-J."/>
            <person name="Ramirez L."/>
            <person name="Alfaro M."/>
            <person name="Sun H."/>
            <person name="Tritt A."/>
            <person name="Yoshinaga Y."/>
            <person name="Zwiers L.-H."/>
            <person name="Turgeon B."/>
            <person name="Goodwin S."/>
            <person name="Spatafora J."/>
            <person name="Crous P."/>
            <person name="Grigoriev I."/>
        </authorList>
    </citation>
    <scope>NUCLEOTIDE SEQUENCE</scope>
    <source>
        <strain evidence="2">CBS 122681</strain>
    </source>
</reference>
<evidence type="ECO:0000313" key="2">
    <source>
        <dbReference type="EMBL" id="KAF2652864.1"/>
    </source>
</evidence>
<accession>A0A6A6T2V6</accession>
<feature type="non-terminal residue" evidence="2">
    <location>
        <position position="471"/>
    </location>
</feature>
<evidence type="ECO:0000256" key="1">
    <source>
        <dbReference type="SAM" id="MobiDB-lite"/>
    </source>
</evidence>
<sequence length="471" mass="52230">FITGNKPADFKARNVMTKVRKQAMGSYLQKEKKPRAQRARLQSEDSTGSRTSITSDQQESADGVLSNREALKIWRGESRRPRKKSTSPVRSPASSSHGQNATNSETQISRIPPSIDIVLSSVPIVQPMRTGVPLPYMQTSARPFQSIGKPLDPFRTLFQAHHPRVSVEELKFHCSRFFGTRAMGQHWIPTLVKSPHAFLSTLCIASAQLDAVQNRPFESVQTTALRQEVIHLIGQNLLNPESKVDDNNIIALTQLIASEAIGSDDIAIGYHEAGVAAMVKARGGIDQLGVNGRVASTLSWVCLESAILREAKPRPIYSDFCASNSTRAYPNTAIIPESPLFCPREDFRTVERSSRCAPRTLDLLKDIRMMMDLFLHETKRSRQNSQSLKNLYTKITTEYPCLTDLSKNAILNYSDWTYEAIRMTCIIQATAIIKRVPLSEALKYAAQTENTTSLYASSASASTSAESLISP</sequence>
<dbReference type="EMBL" id="MU004392">
    <property type="protein sequence ID" value="KAF2652864.1"/>
    <property type="molecule type" value="Genomic_DNA"/>
</dbReference>
<dbReference type="OrthoDB" id="4159781at2759"/>
<feature type="compositionally biased region" description="Polar residues" evidence="1">
    <location>
        <begin position="97"/>
        <end position="109"/>
    </location>
</feature>
<feature type="compositionally biased region" description="Basic and acidic residues" evidence="1">
    <location>
        <begin position="69"/>
        <end position="79"/>
    </location>
</feature>
<feature type="region of interest" description="Disordered" evidence="1">
    <location>
        <begin position="1"/>
        <end position="109"/>
    </location>
</feature>
<gene>
    <name evidence="2" type="ORF">K491DRAFT_560157</name>
</gene>
<feature type="compositionally biased region" description="Polar residues" evidence="1">
    <location>
        <begin position="44"/>
        <end position="60"/>
    </location>
</feature>
<proteinExistence type="predicted"/>
<keyword evidence="3" id="KW-1185">Reference proteome</keyword>
<dbReference type="Proteomes" id="UP000799324">
    <property type="component" value="Unassembled WGS sequence"/>
</dbReference>
<protein>
    <submittedName>
        <fullName evidence="2">Uncharacterized protein</fullName>
    </submittedName>
</protein>
<dbReference type="PANTHER" id="PTHR37540">
    <property type="entry name" value="TRANSCRIPTION FACTOR (ACR-2), PUTATIVE-RELATED-RELATED"/>
    <property type="match status" value="1"/>
</dbReference>
<organism evidence="2 3">
    <name type="scientific">Lophiostoma macrostomum CBS 122681</name>
    <dbReference type="NCBI Taxonomy" id="1314788"/>
    <lineage>
        <taxon>Eukaryota</taxon>
        <taxon>Fungi</taxon>
        <taxon>Dikarya</taxon>
        <taxon>Ascomycota</taxon>
        <taxon>Pezizomycotina</taxon>
        <taxon>Dothideomycetes</taxon>
        <taxon>Pleosporomycetidae</taxon>
        <taxon>Pleosporales</taxon>
        <taxon>Lophiostomataceae</taxon>
        <taxon>Lophiostoma</taxon>
    </lineage>
</organism>
<feature type="non-terminal residue" evidence="2">
    <location>
        <position position="1"/>
    </location>
</feature>
<dbReference type="PANTHER" id="PTHR37540:SF5">
    <property type="entry name" value="TRANSCRIPTION FACTOR DOMAIN-CONTAINING PROTEIN"/>
    <property type="match status" value="1"/>
</dbReference>
<feature type="compositionally biased region" description="Low complexity" evidence="1">
    <location>
        <begin position="86"/>
        <end position="96"/>
    </location>
</feature>
<evidence type="ECO:0000313" key="3">
    <source>
        <dbReference type="Proteomes" id="UP000799324"/>
    </source>
</evidence>